<proteinExistence type="inferred from homology"/>
<dbReference type="InterPro" id="IPR000086">
    <property type="entry name" value="NUDIX_hydrolase_dom"/>
</dbReference>
<evidence type="ECO:0000256" key="1">
    <source>
        <dbReference type="ARBA" id="ARBA00001946"/>
    </source>
</evidence>
<name>A0A8J2ZS36_9BACL</name>
<keyword evidence="6" id="KW-1185">Reference proteome</keyword>
<evidence type="ECO:0000313" key="5">
    <source>
        <dbReference type="EMBL" id="GGH75190.1"/>
    </source>
</evidence>
<evidence type="ECO:0000313" key="6">
    <source>
        <dbReference type="Proteomes" id="UP000656813"/>
    </source>
</evidence>
<dbReference type="Gene3D" id="3.90.79.10">
    <property type="entry name" value="Nucleoside Triphosphate Pyrophosphohydrolase"/>
    <property type="match status" value="1"/>
</dbReference>
<dbReference type="PROSITE" id="PS00893">
    <property type="entry name" value="NUDIX_BOX"/>
    <property type="match status" value="1"/>
</dbReference>
<reference evidence="5" key="1">
    <citation type="journal article" date="2014" name="Int. J. Syst. Evol. Microbiol.">
        <title>Complete genome sequence of Corynebacterium casei LMG S-19264T (=DSM 44701T), isolated from a smear-ripened cheese.</title>
        <authorList>
            <consortium name="US DOE Joint Genome Institute (JGI-PGF)"/>
            <person name="Walter F."/>
            <person name="Albersmeier A."/>
            <person name="Kalinowski J."/>
            <person name="Ruckert C."/>
        </authorList>
    </citation>
    <scope>NUCLEOTIDE SEQUENCE</scope>
    <source>
        <strain evidence="5">CGMCC 1.12777</strain>
    </source>
</reference>
<dbReference type="Pfam" id="PF00293">
    <property type="entry name" value="NUDIX"/>
    <property type="match status" value="1"/>
</dbReference>
<dbReference type="GO" id="GO:0016787">
    <property type="term" value="F:hydrolase activity"/>
    <property type="evidence" value="ECO:0007669"/>
    <property type="project" value="UniProtKB-KW"/>
</dbReference>
<dbReference type="Proteomes" id="UP000656813">
    <property type="component" value="Unassembled WGS sequence"/>
</dbReference>
<comment type="similarity">
    <text evidence="3">Belongs to the Nudix hydrolase family.</text>
</comment>
<comment type="caution">
    <text evidence="5">The sequence shown here is derived from an EMBL/GenBank/DDBJ whole genome shotgun (WGS) entry which is preliminary data.</text>
</comment>
<feature type="domain" description="Nudix hydrolase" evidence="4">
    <location>
        <begin position="5"/>
        <end position="128"/>
    </location>
</feature>
<dbReference type="SUPFAM" id="SSF55811">
    <property type="entry name" value="Nudix"/>
    <property type="match status" value="1"/>
</dbReference>
<dbReference type="RefSeq" id="WP_188495583.1">
    <property type="nucleotide sequence ID" value="NZ_BMFV01000002.1"/>
</dbReference>
<dbReference type="EMBL" id="BMFV01000002">
    <property type="protein sequence ID" value="GGH75190.1"/>
    <property type="molecule type" value="Genomic_DNA"/>
</dbReference>
<protein>
    <recommendedName>
        <fullName evidence="4">Nudix hydrolase domain-containing protein</fullName>
    </recommendedName>
</protein>
<dbReference type="PANTHER" id="PTHR43046:SF16">
    <property type="entry name" value="ADP-RIBOSE PYROPHOSPHATASE YJHB-RELATED"/>
    <property type="match status" value="1"/>
</dbReference>
<dbReference type="PROSITE" id="PS51462">
    <property type="entry name" value="NUDIX"/>
    <property type="match status" value="1"/>
</dbReference>
<dbReference type="PRINTS" id="PR00502">
    <property type="entry name" value="NUDIXFAMILY"/>
</dbReference>
<dbReference type="InterPro" id="IPR020476">
    <property type="entry name" value="Nudix_hydrolase"/>
</dbReference>
<evidence type="ECO:0000256" key="3">
    <source>
        <dbReference type="RuleBase" id="RU003476"/>
    </source>
</evidence>
<sequence>MENCNVKLAAGVIIQKQDKLLIVRDRKRWGLPKGGHELGETLKETARREAKEETGLEVSVKDLAFITEFHKEDWGHYLQLYFYAEVVGGALRVDDPDGDILEVQYISSNEILSYISFRPIAVPLSFIKAKESRSHYIFNLDQEPLEL</sequence>
<keyword evidence="2 3" id="KW-0378">Hydrolase</keyword>
<dbReference type="AlphaFoldDB" id="A0A8J2ZS36"/>
<comment type="cofactor">
    <cofactor evidence="1">
        <name>Mg(2+)</name>
        <dbReference type="ChEBI" id="CHEBI:18420"/>
    </cofactor>
</comment>
<accession>A0A8J2ZS36</accession>
<gene>
    <name evidence="5" type="ORF">GCM10007096_04150</name>
</gene>
<reference evidence="5" key="2">
    <citation type="submission" date="2020-09" db="EMBL/GenBank/DDBJ databases">
        <authorList>
            <person name="Sun Q."/>
            <person name="Zhou Y."/>
        </authorList>
    </citation>
    <scope>NUCLEOTIDE SEQUENCE</scope>
    <source>
        <strain evidence="5">CGMCC 1.12777</strain>
    </source>
</reference>
<dbReference type="PANTHER" id="PTHR43046">
    <property type="entry name" value="GDP-MANNOSE MANNOSYL HYDROLASE"/>
    <property type="match status" value="1"/>
</dbReference>
<dbReference type="InterPro" id="IPR015797">
    <property type="entry name" value="NUDIX_hydrolase-like_dom_sf"/>
</dbReference>
<evidence type="ECO:0000256" key="2">
    <source>
        <dbReference type="ARBA" id="ARBA00022801"/>
    </source>
</evidence>
<organism evidence="5 6">
    <name type="scientific">Pullulanibacillus pueri</name>
    <dbReference type="NCBI Taxonomy" id="1437324"/>
    <lineage>
        <taxon>Bacteria</taxon>
        <taxon>Bacillati</taxon>
        <taxon>Bacillota</taxon>
        <taxon>Bacilli</taxon>
        <taxon>Bacillales</taxon>
        <taxon>Sporolactobacillaceae</taxon>
        <taxon>Pullulanibacillus</taxon>
    </lineage>
</organism>
<dbReference type="InterPro" id="IPR020084">
    <property type="entry name" value="NUDIX_hydrolase_CS"/>
</dbReference>
<evidence type="ECO:0000259" key="4">
    <source>
        <dbReference type="PROSITE" id="PS51462"/>
    </source>
</evidence>